<keyword evidence="2" id="KW-1185">Reference proteome</keyword>
<accession>A0ACC6K885</accession>
<dbReference type="EMBL" id="JAVDTH010000032">
    <property type="protein sequence ID" value="MDR6714647.1"/>
    <property type="molecule type" value="Genomic_DNA"/>
</dbReference>
<proteinExistence type="predicted"/>
<evidence type="ECO:0000313" key="2">
    <source>
        <dbReference type="Proteomes" id="UP001259587"/>
    </source>
</evidence>
<reference evidence="1" key="1">
    <citation type="submission" date="2023-07" db="EMBL/GenBank/DDBJ databases">
        <title>Sorghum-associated microbial communities from plants grown in Nebraska, USA.</title>
        <authorList>
            <person name="Schachtman D."/>
        </authorList>
    </citation>
    <scope>NUCLEOTIDE SEQUENCE</scope>
    <source>
        <strain evidence="1">BE56</strain>
    </source>
</reference>
<protein>
    <submittedName>
        <fullName evidence="1">Outer membrane usher protein</fullName>
    </submittedName>
</protein>
<name>A0ACC6K885_9PSED</name>
<organism evidence="1 2">
    <name type="scientific">Pseudomonas hunanensis</name>
    <dbReference type="NCBI Taxonomy" id="1247546"/>
    <lineage>
        <taxon>Bacteria</taxon>
        <taxon>Pseudomonadati</taxon>
        <taxon>Pseudomonadota</taxon>
        <taxon>Gammaproteobacteria</taxon>
        <taxon>Pseudomonadales</taxon>
        <taxon>Pseudomonadaceae</taxon>
        <taxon>Pseudomonas</taxon>
    </lineage>
</organism>
<sequence length="799" mass="87112">MRQAPDQEAEAGSVALQALATNMPLAPGRYQVALSVNQAYLGYREIEFQQGSHGQGLQACLNANLVREAGVREEALSSALDEQDPCLNLAALISDAQAQFDPRTLSLNLSIPQAVLRRDIAGAIDPARWSQGINAAFLNYQVSTQARTRNGSASQTSHDLHLNSGVNLGPWRLRSSQVLRDDQTGQRRWTQSNTYVQRDLPDNRSMLTLGETFSDGTVFRSLPFKGVQVNSDLGMLPDVMQNYAPLIRGVAQTRAKLEVLQNGYPLYSTYVAPGPYVIDDLSVGAGSGELEVVLTEADGKVSRFFQPYSSLANLLRDGIWRYSATAGRYNGAEHIDEPLLLQATLARGGAWNTTLYGGVQGGDYYRAATFGAARDLGELGALSFDVTQSHSDLGKQLGEVQGHSFAARYGKTFQSGTNVRFAGYRYSTQGYRDFDEAVRERYAYAGYLGNRRSRVDLSAHQPIGQRSSLSLTLSQDDYWRNNLRRRNYQFQFNTYLGKVSYNLFASQALSARGKDDRMLGLSISMPLDIIRNTNLSFDAQANGSRFSQRASLTGSALDNRLSYVTSANRSEQGQHSGAVSLAYQGDTSNYGLGYTEGSNYRSLSLNASGSLLLHEQGVVWGPYLGETNALVQVPQIANVGLQNATAGRTNADGFMVVPYLRPYRANQLVLDTDQAGPEVDIDNASLHVVPRRGAVVRADFAARKVARLILTLLQANGQPLPFGAQVSDAQGKPLAVVGQGGQALIATNIEQQQLHLQWGEQPENCQLDIDPGQMPQTQGYRMQTLSCLSTSDPARNPAA</sequence>
<evidence type="ECO:0000313" key="1">
    <source>
        <dbReference type="EMBL" id="MDR6714647.1"/>
    </source>
</evidence>
<dbReference type="Proteomes" id="UP001259587">
    <property type="component" value="Unassembled WGS sequence"/>
</dbReference>
<gene>
    <name evidence="1" type="ORF">J2W83_004283</name>
</gene>
<comment type="caution">
    <text evidence="1">The sequence shown here is derived from an EMBL/GenBank/DDBJ whole genome shotgun (WGS) entry which is preliminary data.</text>
</comment>